<dbReference type="InterPro" id="IPR058640">
    <property type="entry name" value="Phi812_tail_tube"/>
</dbReference>
<gene>
    <name evidence="1" type="ORF">UFOVP53_218</name>
</gene>
<sequence length="200" mass="22065">MGQNNKIDEGTTPGSIGEKLLSNVASNIEGIISVKPMAKYLSGARCILKVNGKIIGFAFAISWEIKTSVTEINTIDDYMPYELAPQRIEVNGAISGFRIPGSGPTQKLIQADLENFLHQRYIEIEVRDSQTDNLIFLTRRAMITSRTENVKIDQLADMTLSFRAIGWADERAPAPAPDLGKPVSTEASSTFADIKRKFPF</sequence>
<dbReference type="EMBL" id="LR796189">
    <property type="protein sequence ID" value="CAB4125751.1"/>
    <property type="molecule type" value="Genomic_DNA"/>
</dbReference>
<name>A0A6J5KUT0_9CAUD</name>
<accession>A0A6J5KUT0</accession>
<organism evidence="1">
    <name type="scientific">uncultured Caudovirales phage</name>
    <dbReference type="NCBI Taxonomy" id="2100421"/>
    <lineage>
        <taxon>Viruses</taxon>
        <taxon>Duplodnaviria</taxon>
        <taxon>Heunggongvirae</taxon>
        <taxon>Uroviricota</taxon>
        <taxon>Caudoviricetes</taxon>
        <taxon>Peduoviridae</taxon>
        <taxon>Maltschvirus</taxon>
        <taxon>Maltschvirus maltsch</taxon>
    </lineage>
</organism>
<dbReference type="Pfam" id="PF26461">
    <property type="entry name" value="Phi812_tail_tube"/>
    <property type="match status" value="1"/>
</dbReference>
<protein>
    <submittedName>
        <fullName evidence="1">Uncharacterized protein</fullName>
    </submittedName>
</protein>
<evidence type="ECO:0000313" key="1">
    <source>
        <dbReference type="EMBL" id="CAB4125751.1"/>
    </source>
</evidence>
<proteinExistence type="predicted"/>
<reference evidence="1" key="1">
    <citation type="submission" date="2020-04" db="EMBL/GenBank/DDBJ databases">
        <authorList>
            <person name="Chiriac C."/>
            <person name="Salcher M."/>
            <person name="Ghai R."/>
            <person name="Kavagutti S V."/>
        </authorList>
    </citation>
    <scope>NUCLEOTIDE SEQUENCE</scope>
</reference>